<feature type="transmembrane region" description="Helical" evidence="8">
    <location>
        <begin position="514"/>
        <end position="535"/>
    </location>
</feature>
<feature type="transmembrane region" description="Helical" evidence="8">
    <location>
        <begin position="416"/>
        <end position="444"/>
    </location>
</feature>
<evidence type="ECO:0000256" key="3">
    <source>
        <dbReference type="ARBA" id="ARBA00022448"/>
    </source>
</evidence>
<gene>
    <name evidence="11" type="ORF">BCR44DRAFT_1497617</name>
</gene>
<evidence type="ECO:0000256" key="6">
    <source>
        <dbReference type="ARBA" id="ARBA00023136"/>
    </source>
</evidence>
<evidence type="ECO:0000256" key="2">
    <source>
        <dbReference type="ARBA" id="ARBA00007779"/>
    </source>
</evidence>
<dbReference type="InterPro" id="IPR032880">
    <property type="entry name" value="CSC1/OSCA1-like_N"/>
</dbReference>
<evidence type="ECO:0000256" key="8">
    <source>
        <dbReference type="SAM" id="Phobius"/>
    </source>
</evidence>
<evidence type="ECO:0000256" key="1">
    <source>
        <dbReference type="ARBA" id="ARBA00004141"/>
    </source>
</evidence>
<feature type="transmembrane region" description="Helical" evidence="8">
    <location>
        <begin position="465"/>
        <end position="494"/>
    </location>
</feature>
<dbReference type="EMBL" id="MCFL01000010">
    <property type="protein sequence ID" value="ORZ38039.1"/>
    <property type="molecule type" value="Genomic_DNA"/>
</dbReference>
<feature type="transmembrane region" description="Helical" evidence="8">
    <location>
        <begin position="680"/>
        <end position="700"/>
    </location>
</feature>
<feature type="region of interest" description="Disordered" evidence="7">
    <location>
        <begin position="780"/>
        <end position="810"/>
    </location>
</feature>
<comment type="similarity">
    <text evidence="2">Belongs to the CSC1 (TC 1.A.17) family.</text>
</comment>
<dbReference type="PANTHER" id="PTHR13018">
    <property type="entry name" value="PROBABLE MEMBRANE PROTEIN DUF221-RELATED"/>
    <property type="match status" value="1"/>
</dbReference>
<accession>A0A1Y2HU63</accession>
<comment type="subcellular location">
    <subcellularLocation>
        <location evidence="1">Membrane</location>
        <topology evidence="1">Multi-pass membrane protein</topology>
    </subcellularLocation>
</comment>
<evidence type="ECO:0000256" key="7">
    <source>
        <dbReference type="SAM" id="MobiDB-lite"/>
    </source>
</evidence>
<evidence type="ECO:0000256" key="5">
    <source>
        <dbReference type="ARBA" id="ARBA00022989"/>
    </source>
</evidence>
<sequence length="810" mass="90668">MAVPGDSEDRAKRPQDVLTQLVFTTSVSVLLLFALSAIHRFRLLERIYFPLDDLRRRIHAKGWLAWFNAIWSSTIEDVLAECGADGALIFCGLEMAIQYFAFATVIGLGLVLPFHVILPPPVGDNKPALNSTDGPPSGSNALFVHLAATWILVLAFYFFLHRTYRRVLSIKNRYMLGIPSHMTERDLRQYLDDLGIGEVQKVVLVRRSWRVEWALARRWSWLLEVERLAAQIPNAMQLITAASRITMPSTDSLLADLDERRRNFGSGDVLVGIEAGSPNSEAANPMTMDPEQSVNLRAIEPMPVVGAQTFASKFAGWVHMFGSWKRWMRMTPEARLMHAHTQFLAADARVHALRREFDRNSIPVRTAYVMFAHPVSGTIATQALVHGSLTELRVARAPAPADVYFSHLSITPTTGAIRAVAVGVAIFFLIFFWAVPIGAISSLLSLDELRKVWPGLVELIERSPVVVGIVEGVLPTLAVTLFMSLLPILLTYLADMRGFKSTADSNLFTFTSYFYFQIFNVLLVFTIAGTIFKALEDMIDQPSKIPMLLARSLPQLSPFFFNLLLLNAFVLMPNLILQIGRAIWEGLIARPVTPRETLVSAKRPLWCMYELSPTVLMLVIGQVYSVVCPLILPLTFCLPWLPVRVQTTNGRVWIEFVRMMQYGLTIYILLMIGILSLRKFYWSIALVPLLGIHFVSWVWIRAMERRVMSVPLDVWRDWRGDSVLEQADDVDGQCQGVVGVDRLALAIGYDNVLLHGELPVPWLPGMPLPTTFRRAMDTPRQLPKENGAVEGRGGPSPQTSVQFAGSSSSS</sequence>
<keyword evidence="4 8" id="KW-0812">Transmembrane</keyword>
<evidence type="ECO:0000313" key="12">
    <source>
        <dbReference type="Proteomes" id="UP000193411"/>
    </source>
</evidence>
<dbReference type="PANTHER" id="PTHR13018:SF5">
    <property type="entry name" value="RE44586P"/>
    <property type="match status" value="1"/>
</dbReference>
<feature type="transmembrane region" description="Helical" evidence="8">
    <location>
        <begin position="556"/>
        <end position="577"/>
    </location>
</feature>
<feature type="compositionally biased region" description="Polar residues" evidence="7">
    <location>
        <begin position="796"/>
        <end position="810"/>
    </location>
</feature>
<dbReference type="InterPro" id="IPR045122">
    <property type="entry name" value="Csc1-like"/>
</dbReference>
<dbReference type="InterPro" id="IPR003864">
    <property type="entry name" value="CSC1/OSCA1-like_7TM"/>
</dbReference>
<dbReference type="OrthoDB" id="1689567at2759"/>
<keyword evidence="3" id="KW-0813">Transport</keyword>
<dbReference type="AlphaFoldDB" id="A0A1Y2HU63"/>
<dbReference type="GO" id="GO:0005886">
    <property type="term" value="C:plasma membrane"/>
    <property type="evidence" value="ECO:0007669"/>
    <property type="project" value="TreeGrafter"/>
</dbReference>
<keyword evidence="5 8" id="KW-1133">Transmembrane helix</keyword>
<protein>
    <submittedName>
        <fullName evidence="11">Uncharacterized protein</fullName>
    </submittedName>
</protein>
<evidence type="ECO:0000259" key="9">
    <source>
        <dbReference type="Pfam" id="PF02714"/>
    </source>
</evidence>
<feature type="transmembrane region" description="Helical" evidence="8">
    <location>
        <begin position="615"/>
        <end position="641"/>
    </location>
</feature>
<dbReference type="Pfam" id="PF02714">
    <property type="entry name" value="RSN1_7TM"/>
    <property type="match status" value="1"/>
</dbReference>
<feature type="transmembrane region" description="Helical" evidence="8">
    <location>
        <begin position="653"/>
        <end position="674"/>
    </location>
</feature>
<comment type="caution">
    <text evidence="11">The sequence shown here is derived from an EMBL/GenBank/DDBJ whole genome shotgun (WGS) entry which is preliminary data.</text>
</comment>
<reference evidence="11 12" key="1">
    <citation type="submission" date="2016-07" db="EMBL/GenBank/DDBJ databases">
        <title>Pervasive Adenine N6-methylation of Active Genes in Fungi.</title>
        <authorList>
            <consortium name="DOE Joint Genome Institute"/>
            <person name="Mondo S.J."/>
            <person name="Dannebaum R.O."/>
            <person name="Kuo R.C."/>
            <person name="Labutti K."/>
            <person name="Haridas S."/>
            <person name="Kuo A."/>
            <person name="Salamov A."/>
            <person name="Ahrendt S.R."/>
            <person name="Lipzen A."/>
            <person name="Sullivan W."/>
            <person name="Andreopoulos W.B."/>
            <person name="Clum A."/>
            <person name="Lindquist E."/>
            <person name="Daum C."/>
            <person name="Ramamoorthy G.K."/>
            <person name="Gryganskyi A."/>
            <person name="Culley D."/>
            <person name="Magnuson J.K."/>
            <person name="James T.Y."/>
            <person name="O'Malley M.A."/>
            <person name="Stajich J.E."/>
            <person name="Spatafora J.W."/>
            <person name="Visel A."/>
            <person name="Grigoriev I.V."/>
        </authorList>
    </citation>
    <scope>NUCLEOTIDE SEQUENCE [LARGE SCALE GENOMIC DNA]</scope>
    <source>
        <strain evidence="11 12">PL171</strain>
    </source>
</reference>
<organism evidence="11 12">
    <name type="scientific">Catenaria anguillulae PL171</name>
    <dbReference type="NCBI Taxonomy" id="765915"/>
    <lineage>
        <taxon>Eukaryota</taxon>
        <taxon>Fungi</taxon>
        <taxon>Fungi incertae sedis</taxon>
        <taxon>Blastocladiomycota</taxon>
        <taxon>Blastocladiomycetes</taxon>
        <taxon>Blastocladiales</taxon>
        <taxon>Catenariaceae</taxon>
        <taxon>Catenaria</taxon>
    </lineage>
</organism>
<dbReference type="Pfam" id="PF13967">
    <property type="entry name" value="RSN1_TM"/>
    <property type="match status" value="1"/>
</dbReference>
<feature type="domain" description="CSC1/OSCA1-like N-terminal transmembrane" evidence="10">
    <location>
        <begin position="17"/>
        <end position="162"/>
    </location>
</feature>
<evidence type="ECO:0000256" key="4">
    <source>
        <dbReference type="ARBA" id="ARBA00022692"/>
    </source>
</evidence>
<evidence type="ECO:0000313" key="11">
    <source>
        <dbReference type="EMBL" id="ORZ38039.1"/>
    </source>
</evidence>
<proteinExistence type="inferred from homology"/>
<name>A0A1Y2HU63_9FUNG</name>
<keyword evidence="12" id="KW-1185">Reference proteome</keyword>
<feature type="transmembrane region" description="Helical" evidence="8">
    <location>
        <begin position="138"/>
        <end position="160"/>
    </location>
</feature>
<dbReference type="GO" id="GO:0005227">
    <property type="term" value="F:calcium-activated cation channel activity"/>
    <property type="evidence" value="ECO:0007669"/>
    <property type="project" value="InterPro"/>
</dbReference>
<dbReference type="Proteomes" id="UP000193411">
    <property type="component" value="Unassembled WGS sequence"/>
</dbReference>
<feature type="transmembrane region" description="Helical" evidence="8">
    <location>
        <begin position="99"/>
        <end position="118"/>
    </location>
</feature>
<keyword evidence="6 8" id="KW-0472">Membrane</keyword>
<evidence type="ECO:0000259" key="10">
    <source>
        <dbReference type="Pfam" id="PF13967"/>
    </source>
</evidence>
<feature type="transmembrane region" description="Helical" evidence="8">
    <location>
        <begin position="17"/>
        <end position="38"/>
    </location>
</feature>
<feature type="domain" description="CSC1/OSCA1-like 7TM region" evidence="9">
    <location>
        <begin position="418"/>
        <end position="674"/>
    </location>
</feature>